<dbReference type="Proteomes" id="UP000241074">
    <property type="component" value="Chromosome"/>
</dbReference>
<dbReference type="SUPFAM" id="SSF110087">
    <property type="entry name" value="DR1885-like metal-binding protein"/>
    <property type="match status" value="1"/>
</dbReference>
<name>A0A2P1PMR9_9GAMM</name>
<dbReference type="PANTHER" id="PTHR36302">
    <property type="entry name" value="BLR7088 PROTEIN"/>
    <property type="match status" value="1"/>
</dbReference>
<proteinExistence type="predicted"/>
<dbReference type="Pfam" id="PF04314">
    <property type="entry name" value="PCuAC"/>
    <property type="match status" value="1"/>
</dbReference>
<dbReference type="InterPro" id="IPR007410">
    <property type="entry name" value="LpqE-like"/>
</dbReference>
<keyword evidence="3" id="KW-1185">Reference proteome</keyword>
<feature type="chain" id="PRO_5015120383" description="Copper chaperone PCu(A)C" evidence="1">
    <location>
        <begin position="19"/>
        <end position="197"/>
    </location>
</feature>
<accession>A0A2P1PMR9</accession>
<feature type="signal peptide" evidence="1">
    <location>
        <begin position="1"/>
        <end position="18"/>
    </location>
</feature>
<dbReference type="PANTHER" id="PTHR36302:SF1">
    <property type="entry name" value="COPPER CHAPERONE PCU(A)C"/>
    <property type="match status" value="1"/>
</dbReference>
<protein>
    <recommendedName>
        <fullName evidence="4">Copper chaperone PCu(A)C</fullName>
    </recommendedName>
</protein>
<dbReference type="AlphaFoldDB" id="A0A2P1PMR9"/>
<sequence length="197" mass="21312">MKRLLATLLLGCSIMANAATTAESPALTVFDPWIRLAPPTAEVLAGYGELRNGSNRDLLIQSLASPEFEKVELHEMSMAGGMMKMRRADPYTIKANDTLKLAPGGWHLMLIGPKQKMPVGTEATVTFHTSAGDVSVRLRVYPPKEGLSKSILDFQTRPESGTCPDSGLHNQELPCSILGGPSMARIASELVQRLPNQ</sequence>
<evidence type="ECO:0000256" key="1">
    <source>
        <dbReference type="SAM" id="SignalP"/>
    </source>
</evidence>
<dbReference type="OrthoDB" id="9796962at2"/>
<dbReference type="RefSeq" id="WP_106890070.1">
    <property type="nucleotide sequence ID" value="NZ_CP027860.1"/>
</dbReference>
<reference evidence="2 3" key="1">
    <citation type="submission" date="2018-03" db="EMBL/GenBank/DDBJ databases">
        <title>Ahniella affigens gen. nov., sp. nov., a gammaproteobacterium isolated from sandy soil near a stream.</title>
        <authorList>
            <person name="Ko Y."/>
            <person name="Kim J.-H."/>
        </authorList>
    </citation>
    <scope>NUCLEOTIDE SEQUENCE [LARGE SCALE GENOMIC DNA]</scope>
    <source>
        <strain evidence="2 3">D13</strain>
    </source>
</reference>
<keyword evidence="1" id="KW-0732">Signal</keyword>
<evidence type="ECO:0000313" key="2">
    <source>
        <dbReference type="EMBL" id="AVP96141.1"/>
    </source>
</evidence>
<dbReference type="InterPro" id="IPR058248">
    <property type="entry name" value="Lxx211020-like"/>
</dbReference>
<reference evidence="2 3" key="2">
    <citation type="submission" date="2018-03" db="EMBL/GenBank/DDBJ databases">
        <authorList>
            <person name="Keele B.F."/>
        </authorList>
    </citation>
    <scope>NUCLEOTIDE SEQUENCE [LARGE SCALE GENOMIC DNA]</scope>
    <source>
        <strain evidence="2 3">D13</strain>
    </source>
</reference>
<dbReference type="Gene3D" id="2.60.40.1890">
    <property type="entry name" value="PCu(A)C copper chaperone"/>
    <property type="match status" value="1"/>
</dbReference>
<gene>
    <name evidence="2" type="ORF">C7S18_02555</name>
</gene>
<dbReference type="EMBL" id="CP027860">
    <property type="protein sequence ID" value="AVP96141.1"/>
    <property type="molecule type" value="Genomic_DNA"/>
</dbReference>
<evidence type="ECO:0008006" key="4">
    <source>
        <dbReference type="Google" id="ProtNLM"/>
    </source>
</evidence>
<dbReference type="KEGG" id="xba:C7S18_02555"/>
<dbReference type="InterPro" id="IPR036182">
    <property type="entry name" value="PCuAC_sf"/>
</dbReference>
<evidence type="ECO:0000313" key="3">
    <source>
        <dbReference type="Proteomes" id="UP000241074"/>
    </source>
</evidence>
<organism evidence="2 3">
    <name type="scientific">Ahniella affigens</name>
    <dbReference type="NCBI Taxonomy" id="2021234"/>
    <lineage>
        <taxon>Bacteria</taxon>
        <taxon>Pseudomonadati</taxon>
        <taxon>Pseudomonadota</taxon>
        <taxon>Gammaproteobacteria</taxon>
        <taxon>Lysobacterales</taxon>
        <taxon>Rhodanobacteraceae</taxon>
        <taxon>Ahniella</taxon>
    </lineage>
</organism>